<dbReference type="CDD" id="cd16936">
    <property type="entry name" value="HATPase_RsbW-like"/>
    <property type="match status" value="1"/>
</dbReference>
<keyword evidence="1" id="KW-0418">Kinase</keyword>
<proteinExistence type="predicted"/>
<dbReference type="Pfam" id="PF13581">
    <property type="entry name" value="HATPase_c_2"/>
    <property type="match status" value="1"/>
</dbReference>
<sequence>MHPRSTRTARRHSLDSTGQPPDGDRTYALSHPPRYAGTATLSDVNQKTGEAAIPVLDFSVQLSATPRGARLARLLGAEQLRSWGLPLDPARQIIAELAVNAATHGRVPGRDFRLALHVVAGVLRIEVADTRGEELPRSQRPAPDAESGRGLLLVEALADRWGVTGDRFPRKTVWAELRLTPPEPGSPGSGAAGAFPEEREREKDPRRTPPLPPGTGPHSGG</sequence>
<evidence type="ECO:0000313" key="4">
    <source>
        <dbReference type="EMBL" id="GAA2431460.1"/>
    </source>
</evidence>
<feature type="region of interest" description="Disordered" evidence="2">
    <location>
        <begin position="1"/>
        <end position="29"/>
    </location>
</feature>
<feature type="domain" description="Histidine kinase/HSP90-like ATPase" evidence="3">
    <location>
        <begin position="63"/>
        <end position="163"/>
    </location>
</feature>
<dbReference type="PANTHER" id="PTHR35526:SF3">
    <property type="entry name" value="ANTI-SIGMA-F FACTOR RSBW"/>
    <property type="match status" value="1"/>
</dbReference>
<keyword evidence="5" id="KW-1185">Reference proteome</keyword>
<evidence type="ECO:0000256" key="2">
    <source>
        <dbReference type="SAM" id="MobiDB-lite"/>
    </source>
</evidence>
<dbReference type="PANTHER" id="PTHR35526">
    <property type="entry name" value="ANTI-SIGMA-F FACTOR RSBW-RELATED"/>
    <property type="match status" value="1"/>
</dbReference>
<feature type="compositionally biased region" description="Basic and acidic residues" evidence="2">
    <location>
        <begin position="196"/>
        <end position="207"/>
    </location>
</feature>
<dbReference type="Gene3D" id="3.30.565.10">
    <property type="entry name" value="Histidine kinase-like ATPase, C-terminal domain"/>
    <property type="match status" value="1"/>
</dbReference>
<dbReference type="InterPro" id="IPR050267">
    <property type="entry name" value="Anti-sigma-factor_SerPK"/>
</dbReference>
<feature type="compositionally biased region" description="Basic residues" evidence="2">
    <location>
        <begin position="1"/>
        <end position="11"/>
    </location>
</feature>
<reference evidence="5" key="1">
    <citation type="journal article" date="2019" name="Int. J. Syst. Evol. Microbiol.">
        <title>The Global Catalogue of Microorganisms (GCM) 10K type strain sequencing project: providing services to taxonomists for standard genome sequencing and annotation.</title>
        <authorList>
            <consortium name="The Broad Institute Genomics Platform"/>
            <consortium name="The Broad Institute Genome Sequencing Center for Infectious Disease"/>
            <person name="Wu L."/>
            <person name="Ma J."/>
        </authorList>
    </citation>
    <scope>NUCLEOTIDE SEQUENCE [LARGE SCALE GENOMIC DNA]</scope>
    <source>
        <strain evidence="5">JCM 6922</strain>
    </source>
</reference>
<evidence type="ECO:0000259" key="3">
    <source>
        <dbReference type="Pfam" id="PF13581"/>
    </source>
</evidence>
<accession>A0ABP5WNY5</accession>
<dbReference type="EMBL" id="BAAATK010000009">
    <property type="protein sequence ID" value="GAA2431460.1"/>
    <property type="molecule type" value="Genomic_DNA"/>
</dbReference>
<dbReference type="SUPFAM" id="SSF55874">
    <property type="entry name" value="ATPase domain of HSP90 chaperone/DNA topoisomerase II/histidine kinase"/>
    <property type="match status" value="1"/>
</dbReference>
<name>A0ABP5WNY5_9ACTN</name>
<comment type="caution">
    <text evidence="4">The sequence shown here is derived from an EMBL/GenBank/DDBJ whole genome shotgun (WGS) entry which is preliminary data.</text>
</comment>
<keyword evidence="1" id="KW-0723">Serine/threonine-protein kinase</keyword>
<protein>
    <recommendedName>
        <fullName evidence="3">Histidine kinase/HSP90-like ATPase domain-containing protein</fullName>
    </recommendedName>
</protein>
<organism evidence="4 5">
    <name type="scientific">Streptomyces glaucus</name>
    <dbReference type="NCBI Taxonomy" id="284029"/>
    <lineage>
        <taxon>Bacteria</taxon>
        <taxon>Bacillati</taxon>
        <taxon>Actinomycetota</taxon>
        <taxon>Actinomycetes</taxon>
        <taxon>Kitasatosporales</taxon>
        <taxon>Streptomycetaceae</taxon>
        <taxon>Streptomyces</taxon>
    </lineage>
</organism>
<evidence type="ECO:0000313" key="5">
    <source>
        <dbReference type="Proteomes" id="UP001500460"/>
    </source>
</evidence>
<evidence type="ECO:0000256" key="1">
    <source>
        <dbReference type="ARBA" id="ARBA00022527"/>
    </source>
</evidence>
<dbReference type="InterPro" id="IPR036890">
    <property type="entry name" value="HATPase_C_sf"/>
</dbReference>
<dbReference type="Proteomes" id="UP001500460">
    <property type="component" value="Unassembled WGS sequence"/>
</dbReference>
<gene>
    <name evidence="4" type="ORF">GCM10010421_20030</name>
</gene>
<dbReference type="InterPro" id="IPR003594">
    <property type="entry name" value="HATPase_dom"/>
</dbReference>
<keyword evidence="1" id="KW-0808">Transferase</keyword>
<feature type="region of interest" description="Disordered" evidence="2">
    <location>
        <begin position="176"/>
        <end position="221"/>
    </location>
</feature>